<dbReference type="InterPro" id="IPR029044">
    <property type="entry name" value="Nucleotide-diphossugar_trans"/>
</dbReference>
<proteinExistence type="predicted"/>
<evidence type="ECO:0000259" key="1">
    <source>
        <dbReference type="Pfam" id="PF12804"/>
    </source>
</evidence>
<name>A0A2T3G0S4_9FIRM</name>
<evidence type="ECO:0000313" key="3">
    <source>
        <dbReference type="Proteomes" id="UP000241201"/>
    </source>
</evidence>
<reference evidence="3" key="1">
    <citation type="submission" date="2018-03" db="EMBL/GenBank/DDBJ databases">
        <title>Lachnoclostridium SNUG30370 gen.nov., sp.nov., isolated from human faeces.</title>
        <authorList>
            <person name="Seo B."/>
            <person name="Jeon K."/>
            <person name="Ko G."/>
        </authorList>
    </citation>
    <scope>NUCLEOTIDE SEQUENCE [LARGE SCALE GENOMIC DNA]</scope>
    <source>
        <strain evidence="3">SNUG30370</strain>
    </source>
</reference>
<gene>
    <name evidence="2" type="ORF">C7U55_05470</name>
</gene>
<dbReference type="RefSeq" id="WP_106987702.1">
    <property type="nucleotide sequence ID" value="NZ_PYLP01000004.1"/>
</dbReference>
<comment type="caution">
    <text evidence="2">The sequence shown here is derived from an EMBL/GenBank/DDBJ whole genome shotgun (WGS) entry which is preliminary data.</text>
</comment>
<evidence type="ECO:0000313" key="2">
    <source>
        <dbReference type="EMBL" id="PST41092.1"/>
    </source>
</evidence>
<dbReference type="Pfam" id="PF12804">
    <property type="entry name" value="NTP_transf_3"/>
    <property type="match status" value="1"/>
</dbReference>
<keyword evidence="3" id="KW-1185">Reference proteome</keyword>
<keyword evidence="2" id="KW-0808">Transferase</keyword>
<dbReference type="GeneID" id="77470542"/>
<dbReference type="Gene3D" id="3.90.550.10">
    <property type="entry name" value="Spore Coat Polysaccharide Biosynthesis Protein SpsA, Chain A"/>
    <property type="match status" value="1"/>
</dbReference>
<protein>
    <submittedName>
        <fullName evidence="2">Nucleotidyltransferase family protein</fullName>
    </submittedName>
</protein>
<dbReference type="EMBL" id="PYLP01000004">
    <property type="protein sequence ID" value="PST41092.1"/>
    <property type="molecule type" value="Genomic_DNA"/>
</dbReference>
<dbReference type="PANTHER" id="PTHR43777">
    <property type="entry name" value="MOLYBDENUM COFACTOR CYTIDYLYLTRANSFERASE"/>
    <property type="match status" value="1"/>
</dbReference>
<dbReference type="GO" id="GO:0016779">
    <property type="term" value="F:nucleotidyltransferase activity"/>
    <property type="evidence" value="ECO:0007669"/>
    <property type="project" value="UniProtKB-ARBA"/>
</dbReference>
<dbReference type="PANTHER" id="PTHR43777:SF1">
    <property type="entry name" value="MOLYBDENUM COFACTOR CYTIDYLYLTRANSFERASE"/>
    <property type="match status" value="1"/>
</dbReference>
<feature type="domain" description="MobA-like NTP transferase" evidence="1">
    <location>
        <begin position="6"/>
        <end position="163"/>
    </location>
</feature>
<organism evidence="2 3">
    <name type="scientific">Faecalibacillus faecis</name>
    <dbReference type="NCBI Taxonomy" id="1982628"/>
    <lineage>
        <taxon>Bacteria</taxon>
        <taxon>Bacillati</taxon>
        <taxon>Bacillota</taxon>
        <taxon>Erysipelotrichia</taxon>
        <taxon>Erysipelotrichales</taxon>
        <taxon>Coprobacillaceae</taxon>
        <taxon>Faecalibacillus</taxon>
    </lineage>
</organism>
<dbReference type="InterPro" id="IPR025877">
    <property type="entry name" value="MobA-like_NTP_Trfase"/>
</dbReference>
<dbReference type="AlphaFoldDB" id="A0A2T3G0S4"/>
<accession>A0A2T3G0S4</accession>
<dbReference type="CDD" id="cd04182">
    <property type="entry name" value="GT_2_like_f"/>
    <property type="match status" value="1"/>
</dbReference>
<dbReference type="SUPFAM" id="SSF53448">
    <property type="entry name" value="Nucleotide-diphospho-sugar transferases"/>
    <property type="match status" value="1"/>
</dbReference>
<dbReference type="Proteomes" id="UP000241201">
    <property type="component" value="Unassembled WGS sequence"/>
</dbReference>
<sequence length="197" mass="23456">MKTYIIYLAAGNSRRFKEDKLHTLFKGKELYLYGIDTLKQLLKHRNDIEIIIVSNTIDIQEKYIHSYKSPLSERGISYSIKAALEHINQQKDYQMMFMVADQPYLSYQTLNKMIDTFNQSSYSICSLMFKDRVGNPVIFSKGYFNELYSLKEDQGGREIVNKYPQECFYFIIENEKELYDIDYQSDLQKLIKEEKYD</sequence>